<feature type="transmembrane region" description="Helical" evidence="7">
    <location>
        <begin position="175"/>
        <end position="196"/>
    </location>
</feature>
<feature type="transmembrane region" description="Helical" evidence="7">
    <location>
        <begin position="325"/>
        <end position="347"/>
    </location>
</feature>
<evidence type="ECO:0000256" key="3">
    <source>
        <dbReference type="ARBA" id="ARBA00022519"/>
    </source>
</evidence>
<feature type="transmembrane region" description="Helical" evidence="7">
    <location>
        <begin position="295"/>
        <end position="313"/>
    </location>
</feature>
<evidence type="ECO:0000256" key="1">
    <source>
        <dbReference type="ARBA" id="ARBA00004429"/>
    </source>
</evidence>
<dbReference type="PIRSF" id="PIRSF006066">
    <property type="entry name" value="HI0050"/>
    <property type="match status" value="1"/>
</dbReference>
<dbReference type="Pfam" id="PF06808">
    <property type="entry name" value="DctM"/>
    <property type="match status" value="1"/>
</dbReference>
<evidence type="ECO:0000259" key="8">
    <source>
        <dbReference type="Pfam" id="PF06808"/>
    </source>
</evidence>
<evidence type="ECO:0000313" key="10">
    <source>
        <dbReference type="Proteomes" id="UP000092741"/>
    </source>
</evidence>
<dbReference type="KEGG" id="vna:PN96_09000"/>
<comment type="subcellular location">
    <subcellularLocation>
        <location evidence="1 7">Cell inner membrane</location>
        <topology evidence="1 7">Multi-pass membrane protein</topology>
    </subcellularLocation>
</comment>
<feature type="transmembrane region" description="Helical" evidence="7">
    <location>
        <begin position="217"/>
        <end position="235"/>
    </location>
</feature>
<dbReference type="GeneID" id="70912933"/>
<feature type="transmembrane region" description="Helical" evidence="7">
    <location>
        <begin position="88"/>
        <end position="108"/>
    </location>
</feature>
<sequence length="453" mass="48249">MDILWLFLMVIGFMLLGVPIAVSLGLSSILFLMWHSDASLASVAQTLFNAFEGHYTLLAIPFFILASSFMSTGGVAKRIIRFAIAMVGWFRGGLAMASVVACMMFAALSGSSPATVVAIGSIVIAGMIKNGYSKDFAAGVICNAGTLGILIPPSIVMVVYAAATDVSVGRMFLGGVIPGLLAGVMLMIAIYIAARVKNLPKQPFVGWKEAIAAAKDAIWGLMLVIIILGGIYGGIFTPTEAAAVAAVYSFLIANFVYKDMGPFADKQNTKPAVVKVIQSFVHKDTQQTLFEAGKLTIMLLFIIANALILKHVLTEERIPQMITESMLSAGLGPITFLIVVNVLLLIGGQFMEPSGLLIIVAPLVFPIAIALGIDPIHLGIMMVVNMEIGMITPPVGLNLFVTAGVAKMSMMSVVKAALPWVAVMFLFLIIVTYIPWVSTWLPTMLMGPEIITK</sequence>
<proteinExistence type="inferred from homology"/>
<dbReference type="GO" id="GO:0022857">
    <property type="term" value="F:transmembrane transporter activity"/>
    <property type="evidence" value="ECO:0007669"/>
    <property type="project" value="UniProtKB-UniRule"/>
</dbReference>
<dbReference type="Proteomes" id="UP000092741">
    <property type="component" value="Chromosome 1"/>
</dbReference>
<feature type="transmembrane region" description="Helical" evidence="7">
    <location>
        <begin position="417"/>
        <end position="436"/>
    </location>
</feature>
<evidence type="ECO:0000256" key="5">
    <source>
        <dbReference type="ARBA" id="ARBA00022989"/>
    </source>
</evidence>
<dbReference type="GO" id="GO:0005886">
    <property type="term" value="C:plasma membrane"/>
    <property type="evidence" value="ECO:0007669"/>
    <property type="project" value="UniProtKB-SubCell"/>
</dbReference>
<evidence type="ECO:0000256" key="4">
    <source>
        <dbReference type="ARBA" id="ARBA00022692"/>
    </source>
</evidence>
<protein>
    <recommendedName>
        <fullName evidence="7">TRAP transporter large permease protein</fullName>
    </recommendedName>
</protein>
<keyword evidence="7" id="KW-0813">Transport</keyword>
<feature type="transmembrane region" description="Helical" evidence="7">
    <location>
        <begin position="379"/>
        <end position="405"/>
    </location>
</feature>
<gene>
    <name evidence="9" type="ORF">BA890_04345</name>
</gene>
<feature type="transmembrane region" description="Helical" evidence="7">
    <location>
        <begin position="7"/>
        <end position="34"/>
    </location>
</feature>
<name>A0AAN0Y1C9_VIBNA</name>
<keyword evidence="5 7" id="KW-1133">Transmembrane helix</keyword>
<feature type="transmembrane region" description="Helical" evidence="7">
    <location>
        <begin position="54"/>
        <end position="76"/>
    </location>
</feature>
<dbReference type="RefSeq" id="WP_014231214.1">
    <property type="nucleotide sequence ID" value="NZ_ATFJ01000040.1"/>
</dbReference>
<keyword evidence="3 7" id="KW-0997">Cell inner membrane</keyword>
<dbReference type="NCBIfam" id="TIGR00786">
    <property type="entry name" value="dctM"/>
    <property type="match status" value="1"/>
</dbReference>
<reference evidence="9 10" key="1">
    <citation type="submission" date="2016-07" db="EMBL/GenBank/DDBJ databases">
        <title>Developing Vibrio natriegens as a novel, fast-growing host for biotechnology.</title>
        <authorList>
            <person name="Weinstock M.T."/>
            <person name="Hesek E.D."/>
            <person name="Wilson C.M."/>
            <person name="Gibson D.G."/>
        </authorList>
    </citation>
    <scope>NUCLEOTIDE SEQUENCE [LARGE SCALE GENOMIC DNA]</scope>
    <source>
        <strain evidence="9 10">ATCC 14048</strain>
    </source>
</reference>
<keyword evidence="6 7" id="KW-0472">Membrane</keyword>
<dbReference type="InterPro" id="IPR010656">
    <property type="entry name" value="DctM"/>
</dbReference>
<feature type="transmembrane region" description="Helical" evidence="7">
    <location>
        <begin position="354"/>
        <end position="373"/>
    </location>
</feature>
<feature type="transmembrane region" description="Helical" evidence="7">
    <location>
        <begin position="241"/>
        <end position="257"/>
    </location>
</feature>
<feature type="domain" description="TRAP C4-dicarboxylate transport system permease DctM subunit" evidence="8">
    <location>
        <begin position="7"/>
        <end position="437"/>
    </location>
</feature>
<evidence type="ECO:0000256" key="6">
    <source>
        <dbReference type="ARBA" id="ARBA00023136"/>
    </source>
</evidence>
<comment type="function">
    <text evidence="7">Part of the tripartite ATP-independent periplasmic (TRAP) transport system.</text>
</comment>
<dbReference type="PANTHER" id="PTHR33362:SF5">
    <property type="entry name" value="C4-DICARBOXYLATE TRAP TRANSPORTER LARGE PERMEASE PROTEIN DCTM"/>
    <property type="match status" value="1"/>
</dbReference>
<evidence type="ECO:0000313" key="9">
    <source>
        <dbReference type="EMBL" id="ANQ12026.1"/>
    </source>
</evidence>
<accession>A0AAN0Y1C9</accession>
<dbReference type="EMBL" id="CP016345">
    <property type="protein sequence ID" value="ANQ12026.1"/>
    <property type="molecule type" value="Genomic_DNA"/>
</dbReference>
<evidence type="ECO:0000256" key="2">
    <source>
        <dbReference type="ARBA" id="ARBA00022475"/>
    </source>
</evidence>
<keyword evidence="2" id="KW-1003">Cell membrane</keyword>
<dbReference type="InterPro" id="IPR004681">
    <property type="entry name" value="TRAP_DctM"/>
</dbReference>
<keyword evidence="4 7" id="KW-0812">Transmembrane</keyword>
<keyword evidence="10" id="KW-1185">Reference proteome</keyword>
<dbReference type="PANTHER" id="PTHR33362">
    <property type="entry name" value="SIALIC ACID TRAP TRANSPORTER PERMEASE PROTEIN SIAT-RELATED"/>
    <property type="match status" value="1"/>
</dbReference>
<dbReference type="GO" id="GO:0015740">
    <property type="term" value="P:C4-dicarboxylate transport"/>
    <property type="evidence" value="ECO:0007669"/>
    <property type="project" value="TreeGrafter"/>
</dbReference>
<comment type="similarity">
    <text evidence="7">Belongs to the TRAP transporter large permease family.</text>
</comment>
<comment type="subunit">
    <text evidence="7">The complex comprises the extracytoplasmic solute receptor protein and the two transmembrane proteins.</text>
</comment>
<organism evidence="9 10">
    <name type="scientific">Vibrio natriegens NBRC 15636 = ATCC 14048 = DSM 759</name>
    <dbReference type="NCBI Taxonomy" id="1219067"/>
    <lineage>
        <taxon>Bacteria</taxon>
        <taxon>Pseudomonadati</taxon>
        <taxon>Pseudomonadota</taxon>
        <taxon>Gammaproteobacteria</taxon>
        <taxon>Vibrionales</taxon>
        <taxon>Vibrionaceae</taxon>
        <taxon>Vibrio</taxon>
    </lineage>
</organism>
<dbReference type="AlphaFoldDB" id="A0AAN0Y1C9"/>
<feature type="transmembrane region" description="Helical" evidence="7">
    <location>
        <begin position="114"/>
        <end position="132"/>
    </location>
</feature>
<evidence type="ECO:0000256" key="7">
    <source>
        <dbReference type="RuleBase" id="RU369079"/>
    </source>
</evidence>
<feature type="transmembrane region" description="Helical" evidence="7">
    <location>
        <begin position="144"/>
        <end position="163"/>
    </location>
</feature>